<dbReference type="SMART" id="SM00871">
    <property type="entry name" value="AraC_E_bind"/>
    <property type="match status" value="1"/>
</dbReference>
<gene>
    <name evidence="3" type="ORF">ENP94_01415</name>
</gene>
<protein>
    <submittedName>
        <fullName evidence="3">GyrI-like domain-containing protein</fullName>
    </submittedName>
</protein>
<evidence type="ECO:0000256" key="1">
    <source>
        <dbReference type="SAM" id="MobiDB-lite"/>
    </source>
</evidence>
<feature type="domain" description="AraC effector-binding" evidence="2">
    <location>
        <begin position="38"/>
        <end position="184"/>
    </location>
</feature>
<proteinExistence type="predicted"/>
<comment type="caution">
    <text evidence="3">The sequence shown here is derived from an EMBL/GenBank/DDBJ whole genome shotgun (WGS) entry which is preliminary data.</text>
</comment>
<dbReference type="EMBL" id="DSLG01000002">
    <property type="protein sequence ID" value="HEA86655.1"/>
    <property type="molecule type" value="Genomic_DNA"/>
</dbReference>
<dbReference type="SUPFAM" id="SSF55136">
    <property type="entry name" value="Probable bacterial effector-binding domain"/>
    <property type="match status" value="1"/>
</dbReference>
<dbReference type="InterPro" id="IPR029442">
    <property type="entry name" value="GyrI-like"/>
</dbReference>
<feature type="compositionally biased region" description="Acidic residues" evidence="1">
    <location>
        <begin position="192"/>
        <end position="208"/>
    </location>
</feature>
<dbReference type="Pfam" id="PF06445">
    <property type="entry name" value="GyrI-like"/>
    <property type="match status" value="1"/>
</dbReference>
<accession>A0A7C1NBL8</accession>
<dbReference type="InterPro" id="IPR010499">
    <property type="entry name" value="AraC_E-bd"/>
</dbReference>
<dbReference type="PROSITE" id="PS51257">
    <property type="entry name" value="PROKAR_LIPOPROTEIN"/>
    <property type="match status" value="1"/>
</dbReference>
<evidence type="ECO:0000259" key="2">
    <source>
        <dbReference type="SMART" id="SM00871"/>
    </source>
</evidence>
<organism evidence="3">
    <name type="scientific">candidate division WOR-3 bacterium</name>
    <dbReference type="NCBI Taxonomy" id="2052148"/>
    <lineage>
        <taxon>Bacteria</taxon>
        <taxon>Bacteria division WOR-3</taxon>
    </lineage>
</organism>
<sequence>MMEGKVKSLIIFVVILLLFGCGSRKEKVTSDGFSADVESLVVVNKVAVMERTGPYKNIGGAIAELMSRLQQYNVSVAGKPFAIYYNDPTEVPPESLSWAVCVPLNTNANVDSGSGIKTVNLPRSLFAYTIHSGGYAGIAQKYDQLEDWIEEHGLMITGPALEFWLSDGDVPTESMRIKLGFIVAAAPDSIIEEEETEELEYQDEDDTTAETIPGR</sequence>
<dbReference type="InterPro" id="IPR011256">
    <property type="entry name" value="Reg_factor_effector_dom_sf"/>
</dbReference>
<dbReference type="AlphaFoldDB" id="A0A7C1NBL8"/>
<feature type="region of interest" description="Disordered" evidence="1">
    <location>
        <begin position="192"/>
        <end position="215"/>
    </location>
</feature>
<evidence type="ECO:0000313" key="3">
    <source>
        <dbReference type="EMBL" id="HEA86655.1"/>
    </source>
</evidence>
<dbReference type="Gene3D" id="3.20.80.10">
    <property type="entry name" value="Regulatory factor, effector binding domain"/>
    <property type="match status" value="1"/>
</dbReference>
<name>A0A7C1NBL8_UNCW3</name>
<reference evidence="3" key="1">
    <citation type="journal article" date="2020" name="mSystems">
        <title>Genome- and Community-Level Interaction Insights into Carbon Utilization and Element Cycling Functions of Hydrothermarchaeota in Hydrothermal Sediment.</title>
        <authorList>
            <person name="Zhou Z."/>
            <person name="Liu Y."/>
            <person name="Xu W."/>
            <person name="Pan J."/>
            <person name="Luo Z.H."/>
            <person name="Li M."/>
        </authorList>
    </citation>
    <scope>NUCLEOTIDE SEQUENCE [LARGE SCALE GENOMIC DNA]</scope>
    <source>
        <strain evidence="3">SpSt-265</strain>
    </source>
</reference>